<protein>
    <submittedName>
        <fullName evidence="2">Uncharacterized protein</fullName>
    </submittedName>
</protein>
<dbReference type="VEuPathDB" id="AmoebaDB:DICPUDRAFT_98743"/>
<dbReference type="PANTHER" id="PTHR37766:SF1">
    <property type="entry name" value="OS01G0897100 PROTEIN"/>
    <property type="match status" value="1"/>
</dbReference>
<dbReference type="KEGG" id="dpp:DICPUDRAFT_98743"/>
<organism evidence="2 3">
    <name type="scientific">Dictyostelium purpureum</name>
    <name type="common">Slime mold</name>
    <dbReference type="NCBI Taxonomy" id="5786"/>
    <lineage>
        <taxon>Eukaryota</taxon>
        <taxon>Amoebozoa</taxon>
        <taxon>Evosea</taxon>
        <taxon>Eumycetozoa</taxon>
        <taxon>Dictyostelia</taxon>
        <taxon>Dictyosteliales</taxon>
        <taxon>Dictyosteliaceae</taxon>
        <taxon>Dictyostelium</taxon>
    </lineage>
</organism>
<keyword evidence="3" id="KW-1185">Reference proteome</keyword>
<accession>F0ZT60</accession>
<feature type="compositionally biased region" description="Basic residues" evidence="1">
    <location>
        <begin position="654"/>
        <end position="671"/>
    </location>
</feature>
<sequence length="747" mass="87117">MLIYSLPILSINNNNNNDNISTNNSTNTNKINSNNYYYDDDINDDNNIKLIQQRYKLHNKIEKQLRKLLIKEYSNETKLSFFSSLNSSKTNIHNNTLANNCNTEKDNHVSKKLDNHLFNINLFTQKLCVIFWNKSKDTLFLKSFFKLITSNSETEKDLFKVFMEVLKSSIILESNNKTIFDDSYSKNSNNSNKTPTQKVKSPIDEESFKKLMQNIDISKWFIEFFESDKNRITSWFDNFGVGSGKASSSIHSENTPISETISNKYGSLALEKYILAKRDSCWDLLQWNGDIDHAPCVIIQKKELLKQLNVVKTVQSIIDKQPSFFNSNQFNESVQSNPNEFFQVDQDYIIDKLIKIIIGIINNNNEVNHIHMKHLINCIDNLIARISNLINPIDIVITLNNSLKHPDDDVLLLSSKLMIDNYISKQFRNFNNLKPNTNQPNKPNDINIINLLNDVVLFSCNWKSVKVAMIFNSLSPSNINKLMNQISKNIEFKTILEKRLKKYIPLNYNTDLETSNTAYTLLAQDILIEAENDDKTELIKFILIEGFIYFYTLKNQFLKLLNENNKSSLNNNSTNNNNNIDNNIDNNDTNNPSSIDLLKNYFIKNQLPITIISKEEKPSESATNSEKKKEEKFINSDDEKYIYSSDSDENGKDVKKKRKKNKSSKKDKKKAKFFEDDNEEDKEDENIFNEENEDNEDDKNYTFNKKDNNNNLNNLKFKYDMLEFQYSDLPQLIYNLKIIQMIENYLK</sequence>
<dbReference type="OrthoDB" id="1927237at2759"/>
<reference evidence="3" key="1">
    <citation type="journal article" date="2011" name="Genome Biol.">
        <title>Comparative genomics of the social amoebae Dictyostelium discoideum and Dictyostelium purpureum.</title>
        <authorList>
            <consortium name="US DOE Joint Genome Institute (JGI-PGF)"/>
            <person name="Sucgang R."/>
            <person name="Kuo A."/>
            <person name="Tian X."/>
            <person name="Salerno W."/>
            <person name="Parikh A."/>
            <person name="Feasley C.L."/>
            <person name="Dalin E."/>
            <person name="Tu H."/>
            <person name="Huang E."/>
            <person name="Barry K."/>
            <person name="Lindquist E."/>
            <person name="Shapiro H."/>
            <person name="Bruce D."/>
            <person name="Schmutz J."/>
            <person name="Salamov A."/>
            <person name="Fey P."/>
            <person name="Gaudet P."/>
            <person name="Anjard C."/>
            <person name="Babu M.M."/>
            <person name="Basu S."/>
            <person name="Bushmanova Y."/>
            <person name="van der Wel H."/>
            <person name="Katoh-Kurasawa M."/>
            <person name="Dinh C."/>
            <person name="Coutinho P.M."/>
            <person name="Saito T."/>
            <person name="Elias M."/>
            <person name="Schaap P."/>
            <person name="Kay R.R."/>
            <person name="Henrissat B."/>
            <person name="Eichinger L."/>
            <person name="Rivero F."/>
            <person name="Putnam N.H."/>
            <person name="West C.M."/>
            <person name="Loomis W.F."/>
            <person name="Chisholm R.L."/>
            <person name="Shaulsky G."/>
            <person name="Strassmann J.E."/>
            <person name="Queller D.C."/>
            <person name="Kuspa A."/>
            <person name="Grigoriev I.V."/>
        </authorList>
    </citation>
    <scope>NUCLEOTIDE SEQUENCE [LARGE SCALE GENOMIC DNA]</scope>
    <source>
        <strain evidence="3">QSDP1</strain>
    </source>
</reference>
<dbReference type="AlphaFoldDB" id="F0ZT60"/>
<dbReference type="Proteomes" id="UP000001064">
    <property type="component" value="Unassembled WGS sequence"/>
</dbReference>
<dbReference type="InParanoid" id="F0ZT60"/>
<feature type="region of interest" description="Disordered" evidence="1">
    <location>
        <begin position="568"/>
        <end position="587"/>
    </location>
</feature>
<feature type="compositionally biased region" description="Basic and acidic residues" evidence="1">
    <location>
        <begin position="698"/>
        <end position="707"/>
    </location>
</feature>
<name>F0ZT60_DICPU</name>
<feature type="compositionally biased region" description="Acidic residues" evidence="1">
    <location>
        <begin position="676"/>
        <end position="697"/>
    </location>
</feature>
<evidence type="ECO:0000313" key="3">
    <source>
        <dbReference type="Proteomes" id="UP000001064"/>
    </source>
</evidence>
<dbReference type="PANTHER" id="PTHR37766">
    <property type="entry name" value="OS01G0897100 PROTEIN"/>
    <property type="match status" value="1"/>
</dbReference>
<feature type="region of interest" description="Disordered" evidence="1">
    <location>
        <begin position="614"/>
        <end position="633"/>
    </location>
</feature>
<dbReference type="RefSeq" id="XP_003290604.1">
    <property type="nucleotide sequence ID" value="XM_003290556.1"/>
</dbReference>
<proteinExistence type="predicted"/>
<gene>
    <name evidence="2" type="ORF">DICPUDRAFT_98743</name>
</gene>
<dbReference type="EMBL" id="GL871169">
    <property type="protein sequence ID" value="EGC32885.1"/>
    <property type="molecule type" value="Genomic_DNA"/>
</dbReference>
<dbReference type="GeneID" id="10508069"/>
<feature type="region of interest" description="Disordered" evidence="1">
    <location>
        <begin position="644"/>
        <end position="707"/>
    </location>
</feature>
<dbReference type="eggNOG" id="ENOG502RHUZ">
    <property type="taxonomic scope" value="Eukaryota"/>
</dbReference>
<evidence type="ECO:0000256" key="1">
    <source>
        <dbReference type="SAM" id="MobiDB-lite"/>
    </source>
</evidence>
<evidence type="ECO:0000313" key="2">
    <source>
        <dbReference type="EMBL" id="EGC32885.1"/>
    </source>
</evidence>